<name>A0A561BGL7_9BURK</name>
<dbReference type="InterPro" id="IPR002586">
    <property type="entry name" value="CobQ/CobB/MinD/ParA_Nub-bd_dom"/>
</dbReference>
<feature type="domain" description="CobQ/CobB/MinD/ParA nucleotide binding" evidence="2">
    <location>
        <begin position="44"/>
        <end position="221"/>
    </location>
</feature>
<dbReference type="InterPro" id="IPR048089">
    <property type="entry name" value="McdA"/>
</dbReference>
<protein>
    <submittedName>
        <fullName evidence="3">Plasmid segregation oscillating ATPase ParF</fullName>
    </submittedName>
</protein>
<sequence length="253" mass="26868">MEVTRARAEDAQKMGSGSATANQAGPIPENCLPAREDSRPGKVIALLNQKGGAGKTTLATHLAGELALQGSRVTLLDADPQGSALDWAQRRLQNRQGRLYSVFGLARDSLHQEAPQIALQTDFVVIDGPPRVAALARSALLAADLVLIPVQPSAYDVWASHEMVQLIAEARVFRPALRAAFVINRRVVGTVIGREARAALADQPFAALTAEVSQRIVFADSVAAGRLACEVAPQCAAAREIAALAQAVREMLR</sequence>
<dbReference type="InterPro" id="IPR050678">
    <property type="entry name" value="DNA_Partitioning_ATPase"/>
</dbReference>
<organism evidence="3 4">
    <name type="scientific">Variovorax beijingensis</name>
    <dbReference type="NCBI Taxonomy" id="2496117"/>
    <lineage>
        <taxon>Bacteria</taxon>
        <taxon>Pseudomonadati</taxon>
        <taxon>Pseudomonadota</taxon>
        <taxon>Betaproteobacteria</taxon>
        <taxon>Burkholderiales</taxon>
        <taxon>Comamonadaceae</taxon>
        <taxon>Variovorax</taxon>
    </lineage>
</organism>
<dbReference type="EMBL" id="VIVL01000008">
    <property type="protein sequence ID" value="TWD78013.1"/>
    <property type="molecule type" value="Genomic_DNA"/>
</dbReference>
<dbReference type="CDD" id="cd02042">
    <property type="entry name" value="ParAB_family"/>
    <property type="match status" value="1"/>
</dbReference>
<dbReference type="PIRSF" id="PIRSF009320">
    <property type="entry name" value="Nuc_binding_HP_1000"/>
    <property type="match status" value="1"/>
</dbReference>
<accession>A0A561BGL7</accession>
<dbReference type="NCBIfam" id="NF041546">
    <property type="entry name" value="ParA_partition"/>
    <property type="match status" value="1"/>
</dbReference>
<dbReference type="Pfam" id="PF01656">
    <property type="entry name" value="CbiA"/>
    <property type="match status" value="1"/>
</dbReference>
<feature type="region of interest" description="Disordered" evidence="1">
    <location>
        <begin position="1"/>
        <end position="36"/>
    </location>
</feature>
<dbReference type="RefSeq" id="WP_261380354.1">
    <property type="nucleotide sequence ID" value="NZ_VIVL01000008.1"/>
</dbReference>
<feature type="compositionally biased region" description="Basic and acidic residues" evidence="1">
    <location>
        <begin position="1"/>
        <end position="12"/>
    </location>
</feature>
<evidence type="ECO:0000313" key="3">
    <source>
        <dbReference type="EMBL" id="TWD78013.1"/>
    </source>
</evidence>
<proteinExistence type="predicted"/>
<evidence type="ECO:0000256" key="1">
    <source>
        <dbReference type="SAM" id="MobiDB-lite"/>
    </source>
</evidence>
<comment type="caution">
    <text evidence="3">The sequence shown here is derived from an EMBL/GenBank/DDBJ whole genome shotgun (WGS) entry which is preliminary data.</text>
</comment>
<dbReference type="SUPFAM" id="SSF52540">
    <property type="entry name" value="P-loop containing nucleoside triphosphate hydrolases"/>
    <property type="match status" value="1"/>
</dbReference>
<dbReference type="AlphaFoldDB" id="A0A561BGL7"/>
<dbReference type="Proteomes" id="UP000319722">
    <property type="component" value="Unassembled WGS sequence"/>
</dbReference>
<gene>
    <name evidence="3" type="ORF">FB547_10868</name>
</gene>
<dbReference type="PANTHER" id="PTHR13696">
    <property type="entry name" value="P-LOOP CONTAINING NUCLEOSIDE TRIPHOSPHATE HYDROLASE"/>
    <property type="match status" value="1"/>
</dbReference>
<evidence type="ECO:0000259" key="2">
    <source>
        <dbReference type="Pfam" id="PF01656"/>
    </source>
</evidence>
<dbReference type="Gene3D" id="3.40.50.300">
    <property type="entry name" value="P-loop containing nucleotide triphosphate hydrolases"/>
    <property type="match status" value="1"/>
</dbReference>
<reference evidence="3 4" key="1">
    <citation type="submission" date="2019-06" db="EMBL/GenBank/DDBJ databases">
        <title>Sorghum-associated microbial communities from plants grown in Nebraska, USA.</title>
        <authorList>
            <person name="Schachtman D."/>
        </authorList>
    </citation>
    <scope>NUCLEOTIDE SEQUENCE [LARGE SCALE GENOMIC DNA]</scope>
    <source>
        <strain evidence="3 4">T529</strain>
    </source>
</reference>
<evidence type="ECO:0000313" key="4">
    <source>
        <dbReference type="Proteomes" id="UP000319722"/>
    </source>
</evidence>
<dbReference type="InterPro" id="IPR027417">
    <property type="entry name" value="P-loop_NTPase"/>
</dbReference>
<dbReference type="PANTHER" id="PTHR13696:SF96">
    <property type="entry name" value="COBQ_COBB_MIND_PARA NUCLEOTIDE BINDING DOMAIN-CONTAINING PROTEIN"/>
    <property type="match status" value="1"/>
</dbReference>